<protein>
    <submittedName>
        <fullName evidence="3">Protease I</fullName>
    </submittedName>
</protein>
<dbReference type="Pfam" id="PF01965">
    <property type="entry name" value="DJ-1_PfpI"/>
    <property type="match status" value="1"/>
</dbReference>
<organism evidence="3 4">
    <name type="scientific">Marinilabilia salmonicolor</name>
    <dbReference type="NCBI Taxonomy" id="989"/>
    <lineage>
        <taxon>Bacteria</taxon>
        <taxon>Pseudomonadati</taxon>
        <taxon>Bacteroidota</taxon>
        <taxon>Bacteroidia</taxon>
        <taxon>Marinilabiliales</taxon>
        <taxon>Marinilabiliaceae</taxon>
        <taxon>Marinilabilia</taxon>
    </lineage>
</organism>
<feature type="domain" description="DJ-1/PfpI" evidence="2">
    <location>
        <begin position="7"/>
        <end position="169"/>
    </location>
</feature>
<dbReference type="Gene3D" id="3.40.50.880">
    <property type="match status" value="1"/>
</dbReference>
<name>A0A2T0XTJ3_9BACT</name>
<keyword evidence="3" id="KW-0378">Hydrolase</keyword>
<dbReference type="AlphaFoldDB" id="A0A2T0XTJ3"/>
<evidence type="ECO:0000313" key="3">
    <source>
        <dbReference type="EMBL" id="RCW30629.1"/>
    </source>
</evidence>
<dbReference type="InterPro" id="IPR029062">
    <property type="entry name" value="Class_I_gatase-like"/>
</dbReference>
<comment type="similarity">
    <text evidence="1">Belongs to the peptidase C56 family.</text>
</comment>
<dbReference type="NCBIfam" id="TIGR01382">
    <property type="entry name" value="PfpI"/>
    <property type="match status" value="1"/>
</dbReference>
<sequence length="172" mass="18874">MELKDKTIVAVIHDIFEDLELWYPVIRLREAGAKVVLAGEKPGKQYTGKNGLPATADIGYADLDDKKFDGLIIPGGYAPDKMRRYSKVLDFVKQMDDAGKPIGIICHAGWVPISAGILKGRKATSVGAIKDDMTNAGVNWVDEPVVTDKNLVSSRTPVDLPDYMKAYLQLLK</sequence>
<dbReference type="InterPro" id="IPR002818">
    <property type="entry name" value="DJ-1/PfpI"/>
</dbReference>
<dbReference type="RefSeq" id="WP_106151557.1">
    <property type="nucleotide sequence ID" value="NZ_PVTS01000001.1"/>
</dbReference>
<comment type="caution">
    <text evidence="3">The sequence shown here is derived from an EMBL/GenBank/DDBJ whole genome shotgun (WGS) entry which is preliminary data.</text>
</comment>
<evidence type="ECO:0000259" key="2">
    <source>
        <dbReference type="Pfam" id="PF01965"/>
    </source>
</evidence>
<accession>A0A2T0XTJ3</accession>
<dbReference type="OrthoDB" id="9792284at2"/>
<dbReference type="PANTHER" id="PTHR42733">
    <property type="entry name" value="DJ-1 PROTEIN"/>
    <property type="match status" value="1"/>
</dbReference>
<dbReference type="InterPro" id="IPR006286">
    <property type="entry name" value="C56_PfpI-like"/>
</dbReference>
<dbReference type="GO" id="GO:0008233">
    <property type="term" value="F:peptidase activity"/>
    <property type="evidence" value="ECO:0007669"/>
    <property type="project" value="UniProtKB-KW"/>
</dbReference>
<keyword evidence="4" id="KW-1185">Reference proteome</keyword>
<reference evidence="3 4" key="1">
    <citation type="submission" date="2018-07" db="EMBL/GenBank/DDBJ databases">
        <title>Freshwater and sediment microbial communities from various areas in North America, analyzing microbe dynamics in response to fracking.</title>
        <authorList>
            <person name="Lamendella R."/>
        </authorList>
    </citation>
    <scope>NUCLEOTIDE SEQUENCE [LARGE SCALE GENOMIC DNA]</scope>
    <source>
        <strain evidence="3 4">160A</strain>
    </source>
</reference>
<dbReference type="STRING" id="1168289.GCA_000259075_01374"/>
<proteinExistence type="inferred from homology"/>
<dbReference type="CDD" id="cd03134">
    <property type="entry name" value="GATase1_PfpI_like"/>
    <property type="match status" value="1"/>
</dbReference>
<dbReference type="GO" id="GO:0006508">
    <property type="term" value="P:proteolysis"/>
    <property type="evidence" value="ECO:0007669"/>
    <property type="project" value="UniProtKB-KW"/>
</dbReference>
<dbReference type="SUPFAM" id="SSF52317">
    <property type="entry name" value="Class I glutamine amidotransferase-like"/>
    <property type="match status" value="1"/>
</dbReference>
<evidence type="ECO:0000256" key="1">
    <source>
        <dbReference type="ARBA" id="ARBA00008542"/>
    </source>
</evidence>
<dbReference type="EMBL" id="QPIZ01000021">
    <property type="protein sequence ID" value="RCW30629.1"/>
    <property type="molecule type" value="Genomic_DNA"/>
</dbReference>
<gene>
    <name evidence="3" type="ORF">DFO77_12166</name>
</gene>
<dbReference type="PROSITE" id="PS51276">
    <property type="entry name" value="PEPTIDASE_C56_PFPI"/>
    <property type="match status" value="1"/>
</dbReference>
<dbReference type="PANTHER" id="PTHR42733:SF13">
    <property type="entry name" value="DJ-1_PFPI DOMAIN-CONTAINING PROTEIN"/>
    <property type="match status" value="1"/>
</dbReference>
<keyword evidence="3" id="KW-0645">Protease</keyword>
<dbReference type="Proteomes" id="UP000252733">
    <property type="component" value="Unassembled WGS sequence"/>
</dbReference>
<evidence type="ECO:0000313" key="4">
    <source>
        <dbReference type="Proteomes" id="UP000252733"/>
    </source>
</evidence>